<dbReference type="Pfam" id="PF04851">
    <property type="entry name" value="ResIII"/>
    <property type="match status" value="1"/>
</dbReference>
<dbReference type="InterPro" id="IPR014001">
    <property type="entry name" value="Helicase_ATP-bd"/>
</dbReference>
<keyword evidence="3" id="KW-0547">Nucleotide-binding</keyword>
<organism evidence="3 4">
    <name type="scientific">Desulfobulbus oligotrophicus</name>
    <dbReference type="NCBI Taxonomy" id="1909699"/>
    <lineage>
        <taxon>Bacteria</taxon>
        <taxon>Pseudomonadati</taxon>
        <taxon>Thermodesulfobacteriota</taxon>
        <taxon>Desulfobulbia</taxon>
        <taxon>Desulfobulbales</taxon>
        <taxon>Desulfobulbaceae</taxon>
        <taxon>Desulfobulbus</taxon>
    </lineage>
</organism>
<dbReference type="InterPro" id="IPR050742">
    <property type="entry name" value="Helicase_Restrict-Modif_Enz"/>
</dbReference>
<dbReference type="PANTHER" id="PTHR47396">
    <property type="entry name" value="TYPE I RESTRICTION ENZYME ECOKI R PROTEIN"/>
    <property type="match status" value="1"/>
</dbReference>
<dbReference type="GO" id="GO:0004386">
    <property type="term" value="F:helicase activity"/>
    <property type="evidence" value="ECO:0007669"/>
    <property type="project" value="UniProtKB-KW"/>
</dbReference>
<dbReference type="InterPro" id="IPR027417">
    <property type="entry name" value="P-loop_NTPase"/>
</dbReference>
<dbReference type="GO" id="GO:0004519">
    <property type="term" value="F:endonuclease activity"/>
    <property type="evidence" value="ECO:0007669"/>
    <property type="project" value="InterPro"/>
</dbReference>
<proteinExistence type="predicted"/>
<dbReference type="SMART" id="SM00487">
    <property type="entry name" value="DEXDc"/>
    <property type="match status" value="1"/>
</dbReference>
<dbReference type="Proteomes" id="UP000596092">
    <property type="component" value="Chromosome"/>
</dbReference>
<dbReference type="GO" id="GO:0005829">
    <property type="term" value="C:cytosol"/>
    <property type="evidence" value="ECO:0007669"/>
    <property type="project" value="TreeGrafter"/>
</dbReference>
<dbReference type="PROSITE" id="PS51192">
    <property type="entry name" value="HELICASE_ATP_BIND_1"/>
    <property type="match status" value="1"/>
</dbReference>
<dbReference type="GO" id="GO:0005524">
    <property type="term" value="F:ATP binding"/>
    <property type="evidence" value="ECO:0007669"/>
    <property type="project" value="InterPro"/>
</dbReference>
<sequence>MSEPQNATFLTEAVMAGGDWRALELAVSRLLLHCGWKNIQYVGESGDKGADVLAVRANPSKGIDDSYLIQVKAVNSNSYVGKSAVDQAVKGQAYYKAKVVVVATNGDFTKSAYDRRDDLNRQGYDVRLWNGKFLTDLVAKWPEYSEEKRSPREYQSKIVDSVVKGFHSGRRKALFVVATGLGKTVIASSVADLLYSTGLKKILVLCHATDLAFQLQRSFWAQISKNIPTRIFMDGEPPVPSDGINFGLYQTLFGYLGGIEPTAFDLIIVDEAHHALANAFSSCIEHLSPKLLIGMTATPWRGDGTSIESIFGEPIEKVSLVDGMRMGFLAKVDYRMMCDNIDWEQVPKLARTSLSIRDLNKRLFLPQRDDAVIAKLLELTASMERPRIAIFSPSKNHADTFAGKLVSSGIPAANMSVDDKVKRRQVLLNFSSGKIKAVTAVDVLNEGIDVPDVNILVFLRATHSRRIFVQQLGRGLRISPGKEKVIVLDFVTDIRRLAAVKELDKEAKADPKPGEVETVFLRNGVVTFSNEKAQKFVDAWLDDVASLQDQDDAERLAFPDTEAWS</sequence>
<dbReference type="PANTHER" id="PTHR47396:SF1">
    <property type="entry name" value="ATP-DEPENDENT HELICASE IRC3-RELATED"/>
    <property type="match status" value="1"/>
</dbReference>
<dbReference type="Pfam" id="PF04471">
    <property type="entry name" value="Mrr_cat"/>
    <property type="match status" value="1"/>
</dbReference>
<feature type="domain" description="Helicase ATP-binding" evidence="1">
    <location>
        <begin position="164"/>
        <end position="317"/>
    </location>
</feature>
<dbReference type="InterPro" id="IPR007560">
    <property type="entry name" value="Restrct_endonuc_IV_Mrr"/>
</dbReference>
<keyword evidence="4" id="KW-1185">Reference proteome</keyword>
<keyword evidence="3" id="KW-0067">ATP-binding</keyword>
<dbReference type="SUPFAM" id="SSF52540">
    <property type="entry name" value="P-loop containing nucleoside triphosphate hydrolases"/>
    <property type="match status" value="1"/>
</dbReference>
<dbReference type="EMBL" id="CP054140">
    <property type="protein sequence ID" value="QQG64942.1"/>
    <property type="molecule type" value="Genomic_DNA"/>
</dbReference>
<keyword evidence="3" id="KW-0347">Helicase</keyword>
<evidence type="ECO:0000313" key="4">
    <source>
        <dbReference type="Proteomes" id="UP000596092"/>
    </source>
</evidence>
<dbReference type="InterPro" id="IPR011335">
    <property type="entry name" value="Restrct_endonuc-II-like"/>
</dbReference>
<dbReference type="GO" id="GO:0009307">
    <property type="term" value="P:DNA restriction-modification system"/>
    <property type="evidence" value="ECO:0007669"/>
    <property type="project" value="InterPro"/>
</dbReference>
<evidence type="ECO:0000259" key="2">
    <source>
        <dbReference type="PROSITE" id="PS51194"/>
    </source>
</evidence>
<keyword evidence="3" id="KW-0378">Hydrolase</keyword>
<evidence type="ECO:0000259" key="1">
    <source>
        <dbReference type="PROSITE" id="PS51192"/>
    </source>
</evidence>
<dbReference type="AlphaFoldDB" id="A0A7T6APV7"/>
<dbReference type="InterPro" id="IPR001650">
    <property type="entry name" value="Helicase_C-like"/>
</dbReference>
<dbReference type="Pfam" id="PF00271">
    <property type="entry name" value="Helicase_C"/>
    <property type="match status" value="1"/>
</dbReference>
<accession>A0A7T6APV7</accession>
<dbReference type="GO" id="GO:0016787">
    <property type="term" value="F:hydrolase activity"/>
    <property type="evidence" value="ECO:0007669"/>
    <property type="project" value="InterPro"/>
</dbReference>
<gene>
    <name evidence="3" type="ORF">HP555_03205</name>
</gene>
<dbReference type="InterPro" id="IPR006935">
    <property type="entry name" value="Helicase/UvrB_N"/>
</dbReference>
<evidence type="ECO:0000313" key="3">
    <source>
        <dbReference type="EMBL" id="QQG64942.1"/>
    </source>
</evidence>
<dbReference type="Gene3D" id="3.40.50.300">
    <property type="entry name" value="P-loop containing nucleotide triphosphate hydrolases"/>
    <property type="match status" value="2"/>
</dbReference>
<reference evidence="3 4" key="1">
    <citation type="submission" date="2020-05" db="EMBL/GenBank/DDBJ databases">
        <title>Complete genome of Desulfobulbus oligotrophicus.</title>
        <authorList>
            <person name="Podar M."/>
        </authorList>
    </citation>
    <scope>NUCLEOTIDE SEQUENCE [LARGE SCALE GENOMIC DNA]</scope>
    <source>
        <strain evidence="3 4">Prop6</strain>
    </source>
</reference>
<name>A0A7T6APV7_9BACT</name>
<feature type="domain" description="Helicase C-terminal" evidence="2">
    <location>
        <begin position="375"/>
        <end position="520"/>
    </location>
</feature>
<protein>
    <submittedName>
        <fullName evidence="3">DEAD/DEAH box helicase family protein</fullName>
    </submittedName>
</protein>
<dbReference type="RefSeq" id="WP_199263753.1">
    <property type="nucleotide sequence ID" value="NZ_CP054140.1"/>
</dbReference>
<dbReference type="SMART" id="SM00490">
    <property type="entry name" value="HELICc"/>
    <property type="match status" value="1"/>
</dbReference>
<dbReference type="PROSITE" id="PS51194">
    <property type="entry name" value="HELICASE_CTER"/>
    <property type="match status" value="1"/>
</dbReference>
<dbReference type="SUPFAM" id="SSF52980">
    <property type="entry name" value="Restriction endonuclease-like"/>
    <property type="match status" value="1"/>
</dbReference>
<dbReference type="GO" id="GO:0003677">
    <property type="term" value="F:DNA binding"/>
    <property type="evidence" value="ECO:0007669"/>
    <property type="project" value="InterPro"/>
</dbReference>
<dbReference type="KEGG" id="dog:HP555_03205"/>